<gene>
    <name evidence="1" type="ORF">HHI36_003429</name>
</gene>
<sequence>MKRNRWATQALIKSINIKNRMYQELKNKLDDINLKNKFKEYSNRIKYLIDITKSKPDCSWKTLKELENGVPVVSQFVQNSEGSVVKEQTQIADAFNDFFVNVWKNMASKINRKKGS</sequence>
<comment type="caution">
    <text evidence="1">The sequence shown here is derived from an EMBL/GenBank/DDBJ whole genome shotgun (WGS) entry which is preliminary data.</text>
</comment>
<keyword evidence="2" id="KW-1185">Reference proteome</keyword>
<protein>
    <submittedName>
        <fullName evidence="1">Uncharacterized protein</fullName>
    </submittedName>
</protein>
<dbReference type="AlphaFoldDB" id="A0ABD2PDX1"/>
<dbReference type="Proteomes" id="UP001516400">
    <property type="component" value="Unassembled WGS sequence"/>
</dbReference>
<accession>A0ABD2PDX1</accession>
<name>A0ABD2PDX1_9CUCU</name>
<proteinExistence type="predicted"/>
<organism evidence="1 2">
    <name type="scientific">Cryptolaemus montrouzieri</name>
    <dbReference type="NCBI Taxonomy" id="559131"/>
    <lineage>
        <taxon>Eukaryota</taxon>
        <taxon>Metazoa</taxon>
        <taxon>Ecdysozoa</taxon>
        <taxon>Arthropoda</taxon>
        <taxon>Hexapoda</taxon>
        <taxon>Insecta</taxon>
        <taxon>Pterygota</taxon>
        <taxon>Neoptera</taxon>
        <taxon>Endopterygota</taxon>
        <taxon>Coleoptera</taxon>
        <taxon>Polyphaga</taxon>
        <taxon>Cucujiformia</taxon>
        <taxon>Coccinelloidea</taxon>
        <taxon>Coccinellidae</taxon>
        <taxon>Scymninae</taxon>
        <taxon>Scymnini</taxon>
        <taxon>Cryptolaemus</taxon>
    </lineage>
</organism>
<reference evidence="1 2" key="1">
    <citation type="journal article" date="2021" name="BMC Biol.">
        <title>Horizontally acquired antibacterial genes associated with adaptive radiation of ladybird beetles.</title>
        <authorList>
            <person name="Li H.S."/>
            <person name="Tang X.F."/>
            <person name="Huang Y.H."/>
            <person name="Xu Z.Y."/>
            <person name="Chen M.L."/>
            <person name="Du X.Y."/>
            <person name="Qiu B.Y."/>
            <person name="Chen P.T."/>
            <person name="Zhang W."/>
            <person name="Slipinski A."/>
            <person name="Escalona H.E."/>
            <person name="Waterhouse R.M."/>
            <person name="Zwick A."/>
            <person name="Pang H."/>
        </authorList>
    </citation>
    <scope>NUCLEOTIDE SEQUENCE [LARGE SCALE GENOMIC DNA]</scope>
    <source>
        <strain evidence="1">SYSU2018</strain>
    </source>
</reference>
<evidence type="ECO:0000313" key="1">
    <source>
        <dbReference type="EMBL" id="KAL3288986.1"/>
    </source>
</evidence>
<evidence type="ECO:0000313" key="2">
    <source>
        <dbReference type="Proteomes" id="UP001516400"/>
    </source>
</evidence>
<dbReference type="EMBL" id="JABFTP020000185">
    <property type="protein sequence ID" value="KAL3288986.1"/>
    <property type="molecule type" value="Genomic_DNA"/>
</dbReference>